<dbReference type="SUPFAM" id="SSF47459">
    <property type="entry name" value="HLH, helix-loop-helix DNA-binding domain"/>
    <property type="match status" value="1"/>
</dbReference>
<comment type="caution">
    <text evidence="3">The sequence shown here is derived from an EMBL/GenBank/DDBJ whole genome shotgun (WGS) entry which is preliminary data.</text>
</comment>
<keyword evidence="4" id="KW-1185">Reference proteome</keyword>
<evidence type="ECO:0000256" key="1">
    <source>
        <dbReference type="SAM" id="MobiDB-lite"/>
    </source>
</evidence>
<dbReference type="Gene3D" id="4.10.280.10">
    <property type="entry name" value="Helix-loop-helix DNA-binding domain"/>
    <property type="match status" value="1"/>
</dbReference>
<feature type="region of interest" description="Disordered" evidence="1">
    <location>
        <begin position="498"/>
        <end position="520"/>
    </location>
</feature>
<name>A0AAD9K5G1_9ANNE</name>
<dbReference type="Proteomes" id="UP001208570">
    <property type="component" value="Unassembled WGS sequence"/>
</dbReference>
<feature type="compositionally biased region" description="Basic and acidic residues" evidence="1">
    <location>
        <begin position="307"/>
        <end position="316"/>
    </location>
</feature>
<accession>A0AAD9K5G1</accession>
<feature type="compositionally biased region" description="Polar residues" evidence="1">
    <location>
        <begin position="285"/>
        <end position="306"/>
    </location>
</feature>
<organism evidence="3 4">
    <name type="scientific">Paralvinella palmiformis</name>
    <dbReference type="NCBI Taxonomy" id="53620"/>
    <lineage>
        <taxon>Eukaryota</taxon>
        <taxon>Metazoa</taxon>
        <taxon>Spiralia</taxon>
        <taxon>Lophotrochozoa</taxon>
        <taxon>Annelida</taxon>
        <taxon>Polychaeta</taxon>
        <taxon>Sedentaria</taxon>
        <taxon>Canalipalpata</taxon>
        <taxon>Terebellida</taxon>
        <taxon>Terebelliformia</taxon>
        <taxon>Alvinellidae</taxon>
        <taxon>Paralvinella</taxon>
    </lineage>
</organism>
<dbReference type="Pfam" id="PF00010">
    <property type="entry name" value="HLH"/>
    <property type="match status" value="1"/>
</dbReference>
<dbReference type="InterPro" id="IPR036638">
    <property type="entry name" value="HLH_DNA-bd_sf"/>
</dbReference>
<protein>
    <recommendedName>
        <fullName evidence="2">BHLH domain-containing protein</fullName>
    </recommendedName>
</protein>
<evidence type="ECO:0000259" key="2">
    <source>
        <dbReference type="PROSITE" id="PS50888"/>
    </source>
</evidence>
<proteinExistence type="predicted"/>
<dbReference type="EMBL" id="JAODUP010000053">
    <property type="protein sequence ID" value="KAK2165244.1"/>
    <property type="molecule type" value="Genomic_DNA"/>
</dbReference>
<evidence type="ECO:0000313" key="4">
    <source>
        <dbReference type="Proteomes" id="UP001208570"/>
    </source>
</evidence>
<sequence length="576" mass="62257">MAMAIKLSSAVEISDCGRDENSKSTNANDYVIIKKLPEVVHVGTSPDSVHGTCLQSDRLSSQIADVSDDVFTTHEILKKLLAKGPSQDVTSLFDMDDMVSEQTNEKINIKTEKTQSADTNCKPKSSDTNRSCCTNSCLALRLQTHKQIERRRRHELSKNLNKLQSLLYPEEKNHGKLPQLCILGSAITKVKSLKKTNKKLLAKLGELSAYHKQLCSHLAELGHPVDSLPDNRITTDIEQVPESISNNMKNVNAENAANNSGSNCCSTSPSQSCCDSFLDTDSSLQSDNIKQDSEITSNISEVTSASDRVDCDEAEGRSPSGEFSPDQTLYSNPNTLSQSQPQPATDSISSMKLGSKCNQGSPSTEGSCINHSPDSTVAKQSANKSRPVTQVSSSAKSDEKNDKVEFPSLLGKMFEDVENSLLRHSQEASGASSNKVTITDDSKKPVSLTCVPESGLVLTKCDSCGERVAFSSKVAGLVICPACSTVIIHFTPSLLHPEQAKKENPSPPKPSLATKRKKTSAPEVVINLDSDSDHEVNHQVDAPSRVTPSDVLDILKDGVRGYVDNVDGDEVIVVLK</sequence>
<dbReference type="InterPro" id="IPR011598">
    <property type="entry name" value="bHLH_dom"/>
</dbReference>
<reference evidence="3" key="1">
    <citation type="journal article" date="2023" name="Mol. Biol. Evol.">
        <title>Third-Generation Sequencing Reveals the Adaptive Role of the Epigenome in Three Deep-Sea Polychaetes.</title>
        <authorList>
            <person name="Perez M."/>
            <person name="Aroh O."/>
            <person name="Sun Y."/>
            <person name="Lan Y."/>
            <person name="Juniper S.K."/>
            <person name="Young C.R."/>
            <person name="Angers B."/>
            <person name="Qian P.Y."/>
        </authorList>
    </citation>
    <scope>NUCLEOTIDE SEQUENCE</scope>
    <source>
        <strain evidence="3">P08H-3</strain>
    </source>
</reference>
<feature type="region of interest" description="Disordered" evidence="1">
    <location>
        <begin position="285"/>
        <end position="404"/>
    </location>
</feature>
<dbReference type="SMART" id="SM00353">
    <property type="entry name" value="HLH"/>
    <property type="match status" value="1"/>
</dbReference>
<dbReference type="GO" id="GO:0046983">
    <property type="term" value="F:protein dimerization activity"/>
    <property type="evidence" value="ECO:0007669"/>
    <property type="project" value="InterPro"/>
</dbReference>
<feature type="domain" description="BHLH" evidence="2">
    <location>
        <begin position="140"/>
        <end position="193"/>
    </location>
</feature>
<dbReference type="PROSITE" id="PS50888">
    <property type="entry name" value="BHLH"/>
    <property type="match status" value="1"/>
</dbReference>
<feature type="compositionally biased region" description="Polar residues" evidence="1">
    <location>
        <begin position="325"/>
        <end position="395"/>
    </location>
</feature>
<gene>
    <name evidence="3" type="ORF">LSH36_53g07062</name>
</gene>
<evidence type="ECO:0000313" key="3">
    <source>
        <dbReference type="EMBL" id="KAK2165244.1"/>
    </source>
</evidence>
<dbReference type="AlphaFoldDB" id="A0AAD9K5G1"/>